<evidence type="ECO:0000259" key="3">
    <source>
        <dbReference type="Pfam" id="PF20994"/>
    </source>
</evidence>
<dbReference type="Proteomes" id="UP000094385">
    <property type="component" value="Unassembled WGS sequence"/>
</dbReference>
<keyword evidence="5" id="KW-1185">Reference proteome</keyword>
<dbReference type="AlphaFoldDB" id="A0A1E3QEZ7"/>
<proteinExistence type="predicted"/>
<evidence type="ECO:0000256" key="1">
    <source>
        <dbReference type="SAM" id="Coils"/>
    </source>
</evidence>
<feature type="compositionally biased region" description="Acidic residues" evidence="2">
    <location>
        <begin position="144"/>
        <end position="163"/>
    </location>
</feature>
<protein>
    <recommendedName>
        <fullName evidence="3">Inner kinetochore subunit AME1 domain-containing protein</fullName>
    </recommendedName>
</protein>
<feature type="region of interest" description="Disordered" evidence="2">
    <location>
        <begin position="24"/>
        <end position="259"/>
    </location>
</feature>
<gene>
    <name evidence="4" type="ORF">LIPSTDRAFT_108553</name>
</gene>
<feature type="compositionally biased region" description="Basic residues" evidence="2">
    <location>
        <begin position="42"/>
        <end position="64"/>
    </location>
</feature>
<feature type="compositionally biased region" description="Polar residues" evidence="2">
    <location>
        <begin position="126"/>
        <end position="140"/>
    </location>
</feature>
<evidence type="ECO:0000256" key="2">
    <source>
        <dbReference type="SAM" id="MobiDB-lite"/>
    </source>
</evidence>
<sequence>MSAPTDRAARIASRIRGAGRTRYISNSSFAISLPRARTPKSGNRKKSPQSARRSKTPGSRRKASDRKTDAAAEPVASTSVSGPVSAVQSSGQVTVFARTPQYAKRSMPLRRVPDSTDGKSNKPRQPKTTALGNTATSPPQSDFEREDDDMSEYEHEPEPEDEEIANKKGKSLLEASEEGPSFRAEEEEDITYEDTDPENSPKDHEAYATCDSDTDPVYEAPKPAQSKPAYSTKRKAPLPTSAGDSKRKKQNSDDDAVAGIEDTQYVRIMTHRLPPRGSRGAPVLSDVDVVSQVISEQVSSSVNTQSRIFRRKVLEAYAEELEIRFSEMCDAVNAQGVLARATKKARRNVMELRDQLLALRKERRDIADEIVRIRAAHMKGNMEAKAENLVKEVLDAAAGVKSRASDIPAMGAEDDAIGDGPSAQRIGIMAELQKVVPLVCGHAGILGRLREFNSMLEQKEKELAVL</sequence>
<organism evidence="4 5">
    <name type="scientific">Lipomyces starkeyi NRRL Y-11557</name>
    <dbReference type="NCBI Taxonomy" id="675824"/>
    <lineage>
        <taxon>Eukaryota</taxon>
        <taxon>Fungi</taxon>
        <taxon>Dikarya</taxon>
        <taxon>Ascomycota</taxon>
        <taxon>Saccharomycotina</taxon>
        <taxon>Lipomycetes</taxon>
        <taxon>Lipomycetales</taxon>
        <taxon>Lipomycetaceae</taxon>
        <taxon>Lipomyces</taxon>
    </lineage>
</organism>
<feature type="compositionally biased region" description="Acidic residues" evidence="2">
    <location>
        <begin position="185"/>
        <end position="197"/>
    </location>
</feature>
<reference evidence="4 5" key="1">
    <citation type="journal article" date="2016" name="Proc. Natl. Acad. Sci. U.S.A.">
        <title>Comparative genomics of biotechnologically important yeasts.</title>
        <authorList>
            <person name="Riley R."/>
            <person name="Haridas S."/>
            <person name="Wolfe K.H."/>
            <person name="Lopes M.R."/>
            <person name="Hittinger C.T."/>
            <person name="Goeker M."/>
            <person name="Salamov A.A."/>
            <person name="Wisecaver J.H."/>
            <person name="Long T.M."/>
            <person name="Calvey C.H."/>
            <person name="Aerts A.L."/>
            <person name="Barry K.W."/>
            <person name="Choi C."/>
            <person name="Clum A."/>
            <person name="Coughlan A.Y."/>
            <person name="Deshpande S."/>
            <person name="Douglass A.P."/>
            <person name="Hanson S.J."/>
            <person name="Klenk H.-P."/>
            <person name="LaButti K.M."/>
            <person name="Lapidus A."/>
            <person name="Lindquist E.A."/>
            <person name="Lipzen A.M."/>
            <person name="Meier-Kolthoff J.P."/>
            <person name="Ohm R.A."/>
            <person name="Otillar R.P."/>
            <person name="Pangilinan J.L."/>
            <person name="Peng Y."/>
            <person name="Rokas A."/>
            <person name="Rosa C.A."/>
            <person name="Scheuner C."/>
            <person name="Sibirny A.A."/>
            <person name="Slot J.C."/>
            <person name="Stielow J.B."/>
            <person name="Sun H."/>
            <person name="Kurtzman C.P."/>
            <person name="Blackwell M."/>
            <person name="Grigoriev I.V."/>
            <person name="Jeffries T.W."/>
        </authorList>
    </citation>
    <scope>NUCLEOTIDE SEQUENCE [LARGE SCALE GENOMIC DNA]</scope>
    <source>
        <strain evidence="4 5">NRRL Y-11557</strain>
    </source>
</reference>
<evidence type="ECO:0000313" key="4">
    <source>
        <dbReference type="EMBL" id="ODQ76273.1"/>
    </source>
</evidence>
<dbReference type="STRING" id="675824.A0A1E3QEZ7"/>
<feature type="coiled-coil region" evidence="1">
    <location>
        <begin position="342"/>
        <end position="369"/>
    </location>
</feature>
<feature type="domain" description="Inner kinetochore subunit AME1" evidence="3">
    <location>
        <begin position="284"/>
        <end position="458"/>
    </location>
</feature>
<name>A0A1E3QEZ7_LIPST</name>
<dbReference type="EMBL" id="KV454289">
    <property type="protein sequence ID" value="ODQ76273.1"/>
    <property type="molecule type" value="Genomic_DNA"/>
</dbReference>
<keyword evidence="1" id="KW-0175">Coiled coil</keyword>
<dbReference type="Pfam" id="PF20994">
    <property type="entry name" value="CENPU"/>
    <property type="match status" value="1"/>
</dbReference>
<dbReference type="InterPro" id="IPR048743">
    <property type="entry name" value="AME1"/>
</dbReference>
<dbReference type="OrthoDB" id="5377952at2759"/>
<feature type="compositionally biased region" description="Basic and acidic residues" evidence="2">
    <location>
        <begin position="111"/>
        <end position="120"/>
    </location>
</feature>
<feature type="compositionally biased region" description="Polar residues" evidence="2">
    <location>
        <begin position="76"/>
        <end position="93"/>
    </location>
</feature>
<evidence type="ECO:0000313" key="5">
    <source>
        <dbReference type="Proteomes" id="UP000094385"/>
    </source>
</evidence>
<accession>A0A1E3QEZ7</accession>